<dbReference type="EMBL" id="CAAHFG010000001">
    <property type="protein sequence ID" value="VGO12614.1"/>
    <property type="molecule type" value="Genomic_DNA"/>
</dbReference>
<sequence>MKKEYEATFQENRSTYGVELDISVPGNTHPVLVAQDVFGEAEEQMQLLVYPAGVDQETESAVSIRFNDDGSIAEVVVPDEMSVRHWDDSEESDWLKRRDGQ</sequence>
<proteinExistence type="predicted"/>
<organism evidence="1 2">
    <name type="scientific">Pontiella desulfatans</name>
    <dbReference type="NCBI Taxonomy" id="2750659"/>
    <lineage>
        <taxon>Bacteria</taxon>
        <taxon>Pseudomonadati</taxon>
        <taxon>Kiritimatiellota</taxon>
        <taxon>Kiritimatiellia</taxon>
        <taxon>Kiritimatiellales</taxon>
        <taxon>Pontiellaceae</taxon>
        <taxon>Pontiella</taxon>
    </lineage>
</organism>
<protein>
    <submittedName>
        <fullName evidence="1">Uncharacterized protein</fullName>
    </submittedName>
</protein>
<dbReference type="Proteomes" id="UP000366872">
    <property type="component" value="Unassembled WGS sequence"/>
</dbReference>
<accession>A0A6C2TYS6</accession>
<gene>
    <name evidence="1" type="ORF">PDESU_01167</name>
</gene>
<keyword evidence="2" id="KW-1185">Reference proteome</keyword>
<name>A0A6C2TYS6_PONDE</name>
<evidence type="ECO:0000313" key="1">
    <source>
        <dbReference type="EMBL" id="VGO12614.1"/>
    </source>
</evidence>
<evidence type="ECO:0000313" key="2">
    <source>
        <dbReference type="Proteomes" id="UP000366872"/>
    </source>
</evidence>
<dbReference type="RefSeq" id="WP_136078261.1">
    <property type="nucleotide sequence ID" value="NZ_CAAHFG010000001.1"/>
</dbReference>
<reference evidence="1 2" key="1">
    <citation type="submission" date="2019-04" db="EMBL/GenBank/DDBJ databases">
        <authorList>
            <person name="Van Vliet M D."/>
        </authorList>
    </citation>
    <scope>NUCLEOTIDE SEQUENCE [LARGE SCALE GENOMIC DNA]</scope>
    <source>
        <strain evidence="1 2">F1</strain>
    </source>
</reference>
<dbReference type="AlphaFoldDB" id="A0A6C2TYS6"/>